<dbReference type="RefSeq" id="WP_184351034.1">
    <property type="nucleotide sequence ID" value="NZ_JACHJH010000006.1"/>
</dbReference>
<dbReference type="InterPro" id="IPR027383">
    <property type="entry name" value="Znf_put"/>
</dbReference>
<feature type="domain" description="Putative zinc-finger" evidence="1">
    <location>
        <begin position="3"/>
        <end position="39"/>
    </location>
</feature>
<dbReference type="AlphaFoldDB" id="A0A7W7LSI9"/>
<keyword evidence="3" id="KW-1185">Reference proteome</keyword>
<evidence type="ECO:0000259" key="1">
    <source>
        <dbReference type="Pfam" id="PF13490"/>
    </source>
</evidence>
<gene>
    <name evidence="2" type="ORF">FHS39_004319</name>
</gene>
<evidence type="ECO:0000313" key="3">
    <source>
        <dbReference type="Proteomes" id="UP000556084"/>
    </source>
</evidence>
<dbReference type="Pfam" id="PF13490">
    <property type="entry name" value="zf-HC2"/>
    <property type="match status" value="1"/>
</dbReference>
<reference evidence="2 3" key="1">
    <citation type="submission" date="2020-08" db="EMBL/GenBank/DDBJ databases">
        <title>Genomic Encyclopedia of Type Strains, Phase III (KMG-III): the genomes of soil and plant-associated and newly described type strains.</title>
        <authorList>
            <person name="Whitman W."/>
        </authorList>
    </citation>
    <scope>NUCLEOTIDE SEQUENCE [LARGE SCALE GENOMIC DNA]</scope>
    <source>
        <strain evidence="2 3">CECT 3266</strain>
    </source>
</reference>
<sequence length="82" mass="8054">MHCSEFRTAISARVDGEALPPGIPGAALDAHLRECPACRDWGERARRLKVLAAGLGLGAVGDAGGGFGLGVVGDVGGGSGLG</sequence>
<organism evidence="2 3">
    <name type="scientific">Streptomyces olivoverticillatus</name>
    <dbReference type="NCBI Taxonomy" id="66427"/>
    <lineage>
        <taxon>Bacteria</taxon>
        <taxon>Bacillati</taxon>
        <taxon>Actinomycetota</taxon>
        <taxon>Actinomycetes</taxon>
        <taxon>Kitasatosporales</taxon>
        <taxon>Streptomycetaceae</taxon>
        <taxon>Streptomyces</taxon>
    </lineage>
</organism>
<evidence type="ECO:0000313" key="2">
    <source>
        <dbReference type="EMBL" id="MBB4895252.1"/>
    </source>
</evidence>
<dbReference type="Proteomes" id="UP000556084">
    <property type="component" value="Unassembled WGS sequence"/>
</dbReference>
<name>A0A7W7LSI9_9ACTN</name>
<protein>
    <submittedName>
        <fullName evidence="2">Anti-sigma factor RsiW</fullName>
    </submittedName>
</protein>
<proteinExistence type="predicted"/>
<accession>A0A7W7LSI9</accession>
<comment type="caution">
    <text evidence="2">The sequence shown here is derived from an EMBL/GenBank/DDBJ whole genome shotgun (WGS) entry which is preliminary data.</text>
</comment>
<dbReference type="EMBL" id="JACHJH010000006">
    <property type="protein sequence ID" value="MBB4895252.1"/>
    <property type="molecule type" value="Genomic_DNA"/>
</dbReference>